<accession>A0A511R1M5</accession>
<comment type="caution">
    <text evidence="3">The sequence shown here is derived from an EMBL/GenBank/DDBJ whole genome shotgun (WGS) entry which is preliminary data.</text>
</comment>
<evidence type="ECO:0000313" key="4">
    <source>
        <dbReference type="Proteomes" id="UP000321197"/>
    </source>
</evidence>
<dbReference type="RefSeq" id="WP_119339728.1">
    <property type="nucleotide sequence ID" value="NZ_BJXL01000047.1"/>
</dbReference>
<dbReference type="InterPro" id="IPR000668">
    <property type="entry name" value="Peptidase_C1A_C"/>
</dbReference>
<reference evidence="3 4" key="1">
    <citation type="submission" date="2019-07" db="EMBL/GenBank/DDBJ databases">
        <title>Whole genome shotgun sequence of Meiothermus hypogaeus NBRC 106114.</title>
        <authorList>
            <person name="Hosoyama A."/>
            <person name="Uohara A."/>
            <person name="Ohji S."/>
            <person name="Ichikawa N."/>
        </authorList>
    </citation>
    <scope>NUCLEOTIDE SEQUENCE [LARGE SCALE GENOMIC DNA]</scope>
    <source>
        <strain evidence="3 4">NBRC 106114</strain>
    </source>
</reference>
<dbReference type="Proteomes" id="UP000321197">
    <property type="component" value="Unassembled WGS sequence"/>
</dbReference>
<evidence type="ECO:0000259" key="2">
    <source>
        <dbReference type="SMART" id="SM00645"/>
    </source>
</evidence>
<dbReference type="GO" id="GO:0006508">
    <property type="term" value="P:proteolysis"/>
    <property type="evidence" value="ECO:0007669"/>
    <property type="project" value="InterPro"/>
</dbReference>
<dbReference type="PANTHER" id="PTHR12411">
    <property type="entry name" value="CYSTEINE PROTEASE FAMILY C1-RELATED"/>
    <property type="match status" value="1"/>
</dbReference>
<dbReference type="PROSITE" id="PS51257">
    <property type="entry name" value="PROKAR_LIPOPROTEIN"/>
    <property type="match status" value="1"/>
</dbReference>
<dbReference type="OrthoDB" id="3648721at2"/>
<evidence type="ECO:0000313" key="3">
    <source>
        <dbReference type="EMBL" id="GEM83509.1"/>
    </source>
</evidence>
<dbReference type="PROSITE" id="PS00639">
    <property type="entry name" value="THIOL_PROTEASE_HIS"/>
    <property type="match status" value="1"/>
</dbReference>
<proteinExistence type="inferred from homology"/>
<sequence length="802" mass="87437">MQRGWILSLLLGVMAACGGPPQQGDFVGPDIREFLTVNGYPAVRLGNGEVKLLDKPEETKWYLDRFPPPATSEPTALRPQSLPAAVDLTPFQTPVKNQRDRGTCTAFAVVAALEAAYKRTYGLTLDLSEQFLNWQDKVNVLDPKSPPVPPNQSENFLATWGGGSVNYKLQNIMKGQRGIPLENQAPYTASGAFQDSSMWQPPILRTSPQRQMSDVNLSQKLQTYKIPDPFDWLMLPQVALEQGRYRANQVLFANQNSLNDPLWFKTQLAAGREVAFGVHLSGTAQKGTVWKPGEDYHGDHAMLMVGYDDSKQAFRVKNSWGSDWNEGGYVWMSYDFVSKGKVNEAASILSVTPPDFVVYTPQLFLGRYLLDHDGWRGVLDIYHIPDPNLFHFQNDTDRRLGTYYGPDGQARRVNGVIDGRRIDFYIDWDNRGARSYGELSGMHFTGFLADNNLTLAGTVLDNRDGKTYGFYGVKLREYLSSTPRGSLVELNSYVGNWQIDGLDAMAGSFAITAVNASTGQVSGTVFGGSPLVGTVSTSDPRRFSFQLNGQNYEGYLFSWETGVMAGRVGDKGFIATRHDFSAPQVSIQSPQAGATLYRTQTYTLSGQARGDNGSGFIVDLPCRWTSSDSEDTQFPIQGNCNPTITLRPGSPASVTFTLSATAQGGASAQTSVTVNVQNPPNSGPPSVSILAPANGSSASVGNTVLLGGKAVGGTPPYRNYRWTWQAGKTGCAEIDLSVKIVPSMPPGGGQYWDWNTTGAQNIPGGCGFDNDGGTLRLYVTDDLNLTGSASIAFRLYYVPPPR</sequence>
<dbReference type="InterPro" id="IPR013783">
    <property type="entry name" value="Ig-like_fold"/>
</dbReference>
<dbReference type="Gene3D" id="2.60.40.10">
    <property type="entry name" value="Immunoglobulins"/>
    <property type="match status" value="1"/>
</dbReference>
<comment type="similarity">
    <text evidence="1">Belongs to the peptidase C1 family.</text>
</comment>
<dbReference type="AlphaFoldDB" id="A0A511R1M5"/>
<dbReference type="SMART" id="SM00645">
    <property type="entry name" value="Pept_C1"/>
    <property type="match status" value="1"/>
</dbReference>
<dbReference type="EMBL" id="BJXL01000047">
    <property type="protein sequence ID" value="GEM83509.1"/>
    <property type="molecule type" value="Genomic_DNA"/>
</dbReference>
<dbReference type="InterPro" id="IPR025660">
    <property type="entry name" value="Pept_his_AS"/>
</dbReference>
<dbReference type="GO" id="GO:0008234">
    <property type="term" value="F:cysteine-type peptidase activity"/>
    <property type="evidence" value="ECO:0007669"/>
    <property type="project" value="InterPro"/>
</dbReference>
<dbReference type="CDD" id="cd02619">
    <property type="entry name" value="Peptidase_C1"/>
    <property type="match status" value="1"/>
</dbReference>
<evidence type="ECO:0000256" key="1">
    <source>
        <dbReference type="ARBA" id="ARBA00008455"/>
    </source>
</evidence>
<feature type="domain" description="Peptidase C1A papain C-terminal" evidence="2">
    <location>
        <begin position="82"/>
        <end position="352"/>
    </location>
</feature>
<organism evidence="3 4">
    <name type="scientific">Meiothermus hypogaeus NBRC 106114</name>
    <dbReference type="NCBI Taxonomy" id="1227553"/>
    <lineage>
        <taxon>Bacteria</taxon>
        <taxon>Thermotogati</taxon>
        <taxon>Deinococcota</taxon>
        <taxon>Deinococci</taxon>
        <taxon>Thermales</taxon>
        <taxon>Thermaceae</taxon>
        <taxon>Meiothermus</taxon>
    </lineage>
</organism>
<dbReference type="SUPFAM" id="SSF54001">
    <property type="entry name" value="Cysteine proteinases"/>
    <property type="match status" value="1"/>
</dbReference>
<dbReference type="InterPro" id="IPR013128">
    <property type="entry name" value="Peptidase_C1A"/>
</dbReference>
<dbReference type="Pfam" id="PF00112">
    <property type="entry name" value="Peptidase_C1"/>
    <property type="match status" value="1"/>
</dbReference>
<dbReference type="InterPro" id="IPR038765">
    <property type="entry name" value="Papain-like_cys_pep_sf"/>
</dbReference>
<gene>
    <name evidence="3" type="ORF">MHY01S_16750</name>
</gene>
<protein>
    <recommendedName>
        <fullName evidence="2">Peptidase C1A papain C-terminal domain-containing protein</fullName>
    </recommendedName>
</protein>
<dbReference type="Gene3D" id="3.90.70.10">
    <property type="entry name" value="Cysteine proteinases"/>
    <property type="match status" value="1"/>
</dbReference>
<name>A0A511R1M5_9DEIN</name>